<evidence type="ECO:0000313" key="5">
    <source>
        <dbReference type="Proteomes" id="UP000521358"/>
    </source>
</evidence>
<dbReference type="Pfam" id="PF01458">
    <property type="entry name" value="SUFBD_core"/>
    <property type="match status" value="1"/>
</dbReference>
<dbReference type="GO" id="GO:0016226">
    <property type="term" value="P:iron-sulfur cluster assembly"/>
    <property type="evidence" value="ECO:0007669"/>
    <property type="project" value="InterPro"/>
</dbReference>
<dbReference type="PANTHER" id="PTHR30508">
    <property type="entry name" value="FES CLUSTER ASSEMBLY PROTEIN SUF"/>
    <property type="match status" value="1"/>
</dbReference>
<gene>
    <name evidence="4" type="primary">sufD</name>
    <name evidence="4" type="ORF">HED35_12310</name>
</gene>
<dbReference type="InterPro" id="IPR037284">
    <property type="entry name" value="SUF_FeS_clus_asmbl_SufBD_sf"/>
</dbReference>
<feature type="domain" description="SUF system FeS cluster assembly SufBD core" evidence="2">
    <location>
        <begin position="171"/>
        <end position="402"/>
    </location>
</feature>
<dbReference type="RefSeq" id="WP_167807958.1">
    <property type="nucleotide sequence ID" value="NZ_JAAVMB010000016.1"/>
</dbReference>
<comment type="caution">
    <text evidence="4">The sequence shown here is derived from an EMBL/GenBank/DDBJ whole genome shotgun (WGS) entry which is preliminary data.</text>
</comment>
<evidence type="ECO:0000259" key="3">
    <source>
        <dbReference type="Pfam" id="PF19295"/>
    </source>
</evidence>
<feature type="domain" description="SUF system FeS cluster assembly SufBD N-terminal" evidence="3">
    <location>
        <begin position="98"/>
        <end position="161"/>
    </location>
</feature>
<evidence type="ECO:0000256" key="1">
    <source>
        <dbReference type="ARBA" id="ARBA00043967"/>
    </source>
</evidence>
<dbReference type="InterPro" id="IPR011542">
    <property type="entry name" value="SUF_FeS_clus_asmbl_SufD"/>
</dbReference>
<accession>A0A7X6DAM5</accession>
<dbReference type="AlphaFoldDB" id="A0A7X6DAM5"/>
<evidence type="ECO:0000313" key="4">
    <source>
        <dbReference type="EMBL" id="NKC68872.1"/>
    </source>
</evidence>
<dbReference type="InterPro" id="IPR055346">
    <property type="entry name" value="Fe-S_cluster_assembly_SufBD"/>
</dbReference>
<dbReference type="SUPFAM" id="SSF101960">
    <property type="entry name" value="Stabilizer of iron transporter SufD"/>
    <property type="match status" value="1"/>
</dbReference>
<dbReference type="PANTHER" id="PTHR30508:SF1">
    <property type="entry name" value="UPF0051 PROTEIN ABCI8, CHLOROPLASTIC-RELATED"/>
    <property type="match status" value="1"/>
</dbReference>
<evidence type="ECO:0000259" key="2">
    <source>
        <dbReference type="Pfam" id="PF01458"/>
    </source>
</evidence>
<name>A0A7X6DAM5_9ENTE</name>
<dbReference type="NCBIfam" id="TIGR01981">
    <property type="entry name" value="sufD"/>
    <property type="match status" value="1"/>
</dbReference>
<dbReference type="InterPro" id="IPR000825">
    <property type="entry name" value="SUF_FeS_clus_asmbl_SufBD_core"/>
</dbReference>
<protein>
    <submittedName>
        <fullName evidence="4">Fe-S cluster assembly protein SufD</fullName>
    </submittedName>
</protein>
<dbReference type="Proteomes" id="UP000521358">
    <property type="component" value="Unassembled WGS sequence"/>
</dbReference>
<dbReference type="EMBL" id="JAAVMB010000016">
    <property type="protein sequence ID" value="NKC68872.1"/>
    <property type="molecule type" value="Genomic_DNA"/>
</dbReference>
<reference evidence="4 5" key="1">
    <citation type="submission" date="2020-03" db="EMBL/GenBank/DDBJ databases">
        <title>Bacterial samples isolated from urine from healthy bovine heifers (Gyr breed).</title>
        <authorList>
            <person name="Giannattasio-Ferraz S."/>
            <person name="Maskeri L."/>
            <person name="Penido A."/>
            <person name="Barbosa-Stancioli E.F."/>
            <person name="Putonti C."/>
        </authorList>
    </citation>
    <scope>NUCLEOTIDE SEQUENCE [LARGE SCALE GENOMIC DNA]</scope>
    <source>
        <strain evidence="4 5">UFMG-H7</strain>
    </source>
</reference>
<organism evidence="4 5">
    <name type="scientific">Vagococcus fluvialis</name>
    <dbReference type="NCBI Taxonomy" id="2738"/>
    <lineage>
        <taxon>Bacteria</taxon>
        <taxon>Bacillati</taxon>
        <taxon>Bacillota</taxon>
        <taxon>Bacilli</taxon>
        <taxon>Lactobacillales</taxon>
        <taxon>Enterococcaceae</taxon>
        <taxon>Vagococcus</taxon>
    </lineage>
</organism>
<dbReference type="Pfam" id="PF19295">
    <property type="entry name" value="SufBD_N"/>
    <property type="match status" value="1"/>
</dbReference>
<comment type="similarity">
    <text evidence="1">Belongs to the iron-sulfur cluster assembly SufBD family.</text>
</comment>
<sequence>MKNADLKDYLDDITLFSASQEEPQWMLDLRLKALEKCEELDLPKIERVKIHRWPLMNVGNLNEEILGNPVLPIFDEMEDNPMIIQGRTTTLYEQMPVELSEQGVIFTDIFTAMKEHSELVEEYFMTKAVPMDEDKMTAFHTAFLNGGVFLYVPKNVVVKEAFESLFFQSMTDNSAWIKHVLIVAEENSEVTYLERLHTEGEGSEKISANFVVEVIAKPGSKVKFAAIDRLGENVSTYMNRRAHVMRDASVDWALGIMNDGDVIADFDSDLAGVGSHSEVKVVAISSGRQVQGIDTRVTNMAPHSVGNILQHGVIRERGTLTFNGIGHILKGAKGADAQQESRVLMLSDKARGDANPILLIDEFEVTAGHAASAGRLDPEELYYLMSRGIPQKEAERLVTRGFLGSVITAIPVKAVQDEFVEVIDRKLVD</sequence>
<dbReference type="InterPro" id="IPR045595">
    <property type="entry name" value="SufBD_N"/>
</dbReference>
<proteinExistence type="inferred from homology"/>